<dbReference type="EC" id="2.4.-.-" evidence="11"/>
<evidence type="ECO:0000259" key="10">
    <source>
        <dbReference type="Pfam" id="PF13231"/>
    </source>
</evidence>
<evidence type="ECO:0000313" key="11">
    <source>
        <dbReference type="EMBL" id="MFC5891503.1"/>
    </source>
</evidence>
<evidence type="ECO:0000256" key="1">
    <source>
        <dbReference type="ARBA" id="ARBA00004651"/>
    </source>
</evidence>
<evidence type="ECO:0000256" key="8">
    <source>
        <dbReference type="SAM" id="MobiDB-lite"/>
    </source>
</evidence>
<dbReference type="Proteomes" id="UP001596241">
    <property type="component" value="Unassembled WGS sequence"/>
</dbReference>
<dbReference type="GO" id="GO:0016757">
    <property type="term" value="F:glycosyltransferase activity"/>
    <property type="evidence" value="ECO:0007669"/>
    <property type="project" value="UniProtKB-KW"/>
</dbReference>
<sequence>MASDQRVLRGGPDDGGAGGEQDGTVGKFRGAVRRGRVAVFLGPAVLSLALGLWGITREYSMWRDEAATWQSAHRSLAEIGHLVGQADVVHGLYYVVMHGVFALFGDSLVTLRLPSVLATATACGLTALVGARLSDRWTGIGAGLALAVIPAVQEFAQEGRSYALVLVFVVLATWLLISALERPGSRRWTWYALAVLIAALLNWFSLFALVAHGVTVAWARLDRARRAGWLLAALGAVVAALPLILASRAQASQVSWIKPTGWSTLLGVLATVTIAALCSLLAHARMPGSMREHAPQARVNLATVGLPLCAVPQLALALISLIQPLYVTRYVLFAYAGLALLIGALLAVLATRLRTSAAVLLPAALAVALLALLPIELRVRSEQNRVDDVLTAAATVGQVRGAADGVLYIPAARRDTALVSPHAFAGLRDLALAQGPVESGTLKGIEAGPLDIERAILSARRIVLVTDPGPRQDDSMADRTKQRTLDAHFVRCADSVERGRRISVYERRDDGGGRRVPETTQPDGEGSRGLFSHFAPVGVLPSVPARARDAWLSYSDRPRTSML</sequence>
<feature type="transmembrane region" description="Helical" evidence="9">
    <location>
        <begin position="332"/>
        <end position="350"/>
    </location>
</feature>
<name>A0ABW1FFB0_9ACTN</name>
<comment type="subcellular location">
    <subcellularLocation>
        <location evidence="1">Cell membrane</location>
        <topology evidence="1">Multi-pass membrane protein</topology>
    </subcellularLocation>
</comment>
<evidence type="ECO:0000256" key="9">
    <source>
        <dbReference type="SAM" id="Phobius"/>
    </source>
</evidence>
<dbReference type="InterPro" id="IPR050297">
    <property type="entry name" value="LipidA_mod_glycosyltrf_83"/>
</dbReference>
<proteinExistence type="predicted"/>
<keyword evidence="2" id="KW-1003">Cell membrane</keyword>
<dbReference type="EMBL" id="JBHSPW010000001">
    <property type="protein sequence ID" value="MFC5891503.1"/>
    <property type="molecule type" value="Genomic_DNA"/>
</dbReference>
<keyword evidence="5 9" id="KW-0812">Transmembrane</keyword>
<feature type="transmembrane region" description="Helical" evidence="9">
    <location>
        <begin position="37"/>
        <end position="55"/>
    </location>
</feature>
<feature type="transmembrane region" description="Helical" evidence="9">
    <location>
        <begin position="265"/>
        <end position="284"/>
    </location>
</feature>
<feature type="transmembrane region" description="Helical" evidence="9">
    <location>
        <begin position="227"/>
        <end position="245"/>
    </location>
</feature>
<evidence type="ECO:0000256" key="3">
    <source>
        <dbReference type="ARBA" id="ARBA00022676"/>
    </source>
</evidence>
<keyword evidence="12" id="KW-1185">Reference proteome</keyword>
<keyword evidence="6 9" id="KW-1133">Transmembrane helix</keyword>
<keyword evidence="3 11" id="KW-0328">Glycosyltransferase</keyword>
<comment type="caution">
    <text evidence="11">The sequence shown here is derived from an EMBL/GenBank/DDBJ whole genome shotgun (WGS) entry which is preliminary data.</text>
</comment>
<dbReference type="Pfam" id="PF13231">
    <property type="entry name" value="PMT_2"/>
    <property type="match status" value="1"/>
</dbReference>
<feature type="transmembrane region" description="Helical" evidence="9">
    <location>
        <begin position="116"/>
        <end position="133"/>
    </location>
</feature>
<dbReference type="RefSeq" id="WP_345081665.1">
    <property type="nucleotide sequence ID" value="NZ_BAAAWG010000006.1"/>
</dbReference>
<feature type="transmembrane region" description="Helical" evidence="9">
    <location>
        <begin position="304"/>
        <end position="326"/>
    </location>
</feature>
<reference evidence="12" key="1">
    <citation type="journal article" date="2019" name="Int. J. Syst. Evol. Microbiol.">
        <title>The Global Catalogue of Microorganisms (GCM) 10K type strain sequencing project: providing services to taxonomists for standard genome sequencing and annotation.</title>
        <authorList>
            <consortium name="The Broad Institute Genomics Platform"/>
            <consortium name="The Broad Institute Genome Sequencing Center for Infectious Disease"/>
            <person name="Wu L."/>
            <person name="Ma J."/>
        </authorList>
    </citation>
    <scope>NUCLEOTIDE SEQUENCE [LARGE SCALE GENOMIC DNA]</scope>
    <source>
        <strain evidence="12">CGMCC 1.15809</strain>
    </source>
</reference>
<gene>
    <name evidence="11" type="ORF">ACFP3M_01485</name>
</gene>
<organism evidence="11 12">
    <name type="scientific">Streptomyces ramulosus</name>
    <dbReference type="NCBI Taxonomy" id="47762"/>
    <lineage>
        <taxon>Bacteria</taxon>
        <taxon>Bacillati</taxon>
        <taxon>Actinomycetota</taxon>
        <taxon>Actinomycetes</taxon>
        <taxon>Kitasatosporales</taxon>
        <taxon>Streptomycetaceae</taxon>
        <taxon>Streptomyces</taxon>
    </lineage>
</organism>
<protein>
    <submittedName>
        <fullName evidence="11">Glycosyltransferase family 39 protein</fullName>
        <ecNumber evidence="11">2.4.-.-</ecNumber>
    </submittedName>
</protein>
<keyword evidence="7 9" id="KW-0472">Membrane</keyword>
<feature type="transmembrane region" description="Helical" evidence="9">
    <location>
        <begin position="192"/>
        <end position="215"/>
    </location>
</feature>
<evidence type="ECO:0000256" key="2">
    <source>
        <dbReference type="ARBA" id="ARBA00022475"/>
    </source>
</evidence>
<feature type="region of interest" description="Disordered" evidence="8">
    <location>
        <begin position="504"/>
        <end position="530"/>
    </location>
</feature>
<feature type="transmembrane region" description="Helical" evidence="9">
    <location>
        <begin position="357"/>
        <end position="375"/>
    </location>
</feature>
<evidence type="ECO:0000256" key="4">
    <source>
        <dbReference type="ARBA" id="ARBA00022679"/>
    </source>
</evidence>
<dbReference type="InterPro" id="IPR038731">
    <property type="entry name" value="RgtA/B/C-like"/>
</dbReference>
<evidence type="ECO:0000256" key="5">
    <source>
        <dbReference type="ARBA" id="ARBA00022692"/>
    </source>
</evidence>
<feature type="compositionally biased region" description="Basic and acidic residues" evidence="8">
    <location>
        <begin position="504"/>
        <end position="517"/>
    </location>
</feature>
<feature type="region of interest" description="Disordered" evidence="8">
    <location>
        <begin position="1"/>
        <end position="23"/>
    </location>
</feature>
<dbReference type="PANTHER" id="PTHR33908">
    <property type="entry name" value="MANNOSYLTRANSFERASE YKCB-RELATED"/>
    <property type="match status" value="1"/>
</dbReference>
<keyword evidence="4 11" id="KW-0808">Transferase</keyword>
<evidence type="ECO:0000256" key="7">
    <source>
        <dbReference type="ARBA" id="ARBA00023136"/>
    </source>
</evidence>
<accession>A0ABW1FFB0</accession>
<dbReference type="PANTHER" id="PTHR33908:SF11">
    <property type="entry name" value="MEMBRANE PROTEIN"/>
    <property type="match status" value="1"/>
</dbReference>
<feature type="transmembrane region" description="Helical" evidence="9">
    <location>
        <begin position="163"/>
        <end position="180"/>
    </location>
</feature>
<feature type="domain" description="Glycosyltransferase RgtA/B/C/D-like" evidence="10">
    <location>
        <begin position="96"/>
        <end position="242"/>
    </location>
</feature>
<evidence type="ECO:0000256" key="6">
    <source>
        <dbReference type="ARBA" id="ARBA00022989"/>
    </source>
</evidence>
<evidence type="ECO:0000313" key="12">
    <source>
        <dbReference type="Proteomes" id="UP001596241"/>
    </source>
</evidence>